<evidence type="ECO:0000256" key="1">
    <source>
        <dbReference type="ARBA" id="ARBA00004370"/>
    </source>
</evidence>
<dbReference type="PROSITE" id="PS50835">
    <property type="entry name" value="IG_LIKE"/>
    <property type="match status" value="1"/>
</dbReference>
<dbReference type="STRING" id="42514.ENSPNAP00000035636"/>
<dbReference type="InterPro" id="IPR013783">
    <property type="entry name" value="Ig-like_fold"/>
</dbReference>
<dbReference type="PANTHER" id="PTHR19256:SF65">
    <property type="entry name" value="T CELL RECEPTOR GAMMA CONSTANT 1-RELATED"/>
    <property type="match status" value="1"/>
</dbReference>
<evidence type="ECO:0000256" key="5">
    <source>
        <dbReference type="ARBA" id="ARBA00023170"/>
    </source>
</evidence>
<reference evidence="8" key="2">
    <citation type="submission" date="2025-08" db="UniProtKB">
        <authorList>
            <consortium name="Ensembl"/>
        </authorList>
    </citation>
    <scope>IDENTIFICATION</scope>
</reference>
<evidence type="ECO:0000256" key="6">
    <source>
        <dbReference type="ARBA" id="ARBA00023319"/>
    </source>
</evidence>
<dbReference type="SMART" id="SM00406">
    <property type="entry name" value="IGv"/>
    <property type="match status" value="1"/>
</dbReference>
<dbReference type="GeneTree" id="ENSGT00940000168125"/>
<reference evidence="8" key="3">
    <citation type="submission" date="2025-09" db="UniProtKB">
        <authorList>
            <consortium name="Ensembl"/>
        </authorList>
    </citation>
    <scope>IDENTIFICATION</scope>
</reference>
<dbReference type="SUPFAM" id="SSF48726">
    <property type="entry name" value="Immunoglobulin"/>
    <property type="match status" value="1"/>
</dbReference>
<dbReference type="Ensembl" id="ENSPNAT00000028923.2">
    <property type="protein sequence ID" value="ENSPNAP00000035636.2"/>
    <property type="gene ID" value="ENSPNAG00000025791.2"/>
</dbReference>
<dbReference type="Proteomes" id="UP001501920">
    <property type="component" value="Chromosome 2"/>
</dbReference>
<dbReference type="PANTHER" id="PTHR19256">
    <property type="entry name" value="T-CELL RECEPTOR GAMMA CHAIN"/>
    <property type="match status" value="1"/>
</dbReference>
<keyword evidence="4" id="KW-0472">Membrane</keyword>
<keyword evidence="3" id="KW-1133">Transmembrane helix</keyword>
<dbReference type="InterPro" id="IPR013106">
    <property type="entry name" value="Ig_V-set"/>
</dbReference>
<dbReference type="Pfam" id="PF07686">
    <property type="entry name" value="V-set"/>
    <property type="match status" value="1"/>
</dbReference>
<dbReference type="Gene3D" id="2.60.40.10">
    <property type="entry name" value="Immunoglobulins"/>
    <property type="match status" value="1"/>
</dbReference>
<dbReference type="InterPro" id="IPR003599">
    <property type="entry name" value="Ig_sub"/>
</dbReference>
<name>A0A3B4EK98_PYGNA</name>
<evidence type="ECO:0000256" key="4">
    <source>
        <dbReference type="ARBA" id="ARBA00023136"/>
    </source>
</evidence>
<reference evidence="8 9" key="1">
    <citation type="submission" date="2020-10" db="EMBL/GenBank/DDBJ databases">
        <title>Pygocentrus nattereri (red-bellied piranha) genome, fPygNat1, primary haplotype.</title>
        <authorList>
            <person name="Myers G."/>
            <person name="Meyer A."/>
            <person name="Karagic N."/>
            <person name="Pippel M."/>
            <person name="Winkler S."/>
            <person name="Tracey A."/>
            <person name="Wood J."/>
            <person name="Formenti G."/>
            <person name="Howe K."/>
            <person name="Fedrigo O."/>
            <person name="Jarvis E.D."/>
        </authorList>
    </citation>
    <scope>NUCLEOTIDE SEQUENCE [LARGE SCALE GENOMIC DNA]</scope>
</reference>
<dbReference type="InterPro" id="IPR036179">
    <property type="entry name" value="Ig-like_dom_sf"/>
</dbReference>
<dbReference type="OMA" id="CISCIAT"/>
<dbReference type="SMART" id="SM00409">
    <property type="entry name" value="IG"/>
    <property type="match status" value="1"/>
</dbReference>
<keyword evidence="5" id="KW-0675">Receptor</keyword>
<keyword evidence="2" id="KW-0812">Transmembrane</keyword>
<accession>A0A3B4EK98</accession>
<sequence length="118" mass="13182">QPLILVLTALEQPEPSSTKEKGKRAYINCKATGLSDGSYIHWYRQKDGEGLKRILYVDKLGSTPVRDSEEKDFTVQLQGGNNYALKVNEVKSTHSGVYYCACWDSSSHSETNCSHPVQ</sequence>
<protein>
    <recommendedName>
        <fullName evidence="7">Ig-like domain-containing protein</fullName>
    </recommendedName>
</protein>
<keyword evidence="9" id="KW-1185">Reference proteome</keyword>
<comment type="subcellular location">
    <subcellularLocation>
        <location evidence="1">Membrane</location>
    </subcellularLocation>
</comment>
<organism evidence="8 9">
    <name type="scientific">Pygocentrus nattereri</name>
    <name type="common">Red-bellied piranha</name>
    <dbReference type="NCBI Taxonomy" id="42514"/>
    <lineage>
        <taxon>Eukaryota</taxon>
        <taxon>Metazoa</taxon>
        <taxon>Chordata</taxon>
        <taxon>Craniata</taxon>
        <taxon>Vertebrata</taxon>
        <taxon>Euteleostomi</taxon>
        <taxon>Actinopterygii</taxon>
        <taxon>Neopterygii</taxon>
        <taxon>Teleostei</taxon>
        <taxon>Ostariophysi</taxon>
        <taxon>Characiformes</taxon>
        <taxon>Characoidei</taxon>
        <taxon>Pygocentrus</taxon>
    </lineage>
</organism>
<evidence type="ECO:0000256" key="2">
    <source>
        <dbReference type="ARBA" id="ARBA00022692"/>
    </source>
</evidence>
<proteinExistence type="predicted"/>
<evidence type="ECO:0000256" key="3">
    <source>
        <dbReference type="ARBA" id="ARBA00022989"/>
    </source>
</evidence>
<evidence type="ECO:0000313" key="9">
    <source>
        <dbReference type="Proteomes" id="UP001501920"/>
    </source>
</evidence>
<feature type="domain" description="Ig-like" evidence="7">
    <location>
        <begin position="2"/>
        <end position="100"/>
    </location>
</feature>
<keyword evidence="6" id="KW-0393">Immunoglobulin domain</keyword>
<dbReference type="InterPro" id="IPR007110">
    <property type="entry name" value="Ig-like_dom"/>
</dbReference>
<dbReference type="InterPro" id="IPR051117">
    <property type="entry name" value="TRG_var/const_region"/>
</dbReference>
<evidence type="ECO:0000313" key="8">
    <source>
        <dbReference type="Ensembl" id="ENSPNAP00000035636.2"/>
    </source>
</evidence>
<evidence type="ECO:0000259" key="7">
    <source>
        <dbReference type="PROSITE" id="PS50835"/>
    </source>
</evidence>
<dbReference type="AlphaFoldDB" id="A0A3B4EK98"/>
<dbReference type="GO" id="GO:0016020">
    <property type="term" value="C:membrane"/>
    <property type="evidence" value="ECO:0007669"/>
    <property type="project" value="UniProtKB-SubCell"/>
</dbReference>